<organism evidence="2 3">
    <name type="scientific">Talaromyces stipitatus (strain ATCC 10500 / CBS 375.48 / QM 6759 / NRRL 1006)</name>
    <name type="common">Penicillium stipitatum</name>
    <dbReference type="NCBI Taxonomy" id="441959"/>
    <lineage>
        <taxon>Eukaryota</taxon>
        <taxon>Fungi</taxon>
        <taxon>Dikarya</taxon>
        <taxon>Ascomycota</taxon>
        <taxon>Pezizomycotina</taxon>
        <taxon>Eurotiomycetes</taxon>
        <taxon>Eurotiomycetidae</taxon>
        <taxon>Eurotiales</taxon>
        <taxon>Trichocomaceae</taxon>
        <taxon>Talaromyces</taxon>
        <taxon>Talaromyces sect. Talaromyces</taxon>
    </lineage>
</organism>
<dbReference type="PhylomeDB" id="B8MK90"/>
<evidence type="ECO:0008006" key="4">
    <source>
        <dbReference type="Google" id="ProtNLM"/>
    </source>
</evidence>
<dbReference type="OrthoDB" id="5086080at2759"/>
<gene>
    <name evidence="2" type="ORF">TSTA_046970</name>
</gene>
<sequence>MPPSSSAEDQSEFTHPIKPWSTGRVLSRAQRERKRQMNRASQSRRRKNLKTTLKSMETRLFQIEQRCLTFLSNPAAGVEYTFNDCISATGNEGTSLRDLLNDILGSIYHINPRQVCTNDQFNQDAVIRGVILGWHVLQRESLICPIWSILRRLDALLMMHAAVPTRLALLRGLNSMLLGRRLCDRPPPLPSWFRPSKFDSPSSENVVNDYFAWPRFRERLITSNNPSLTNRFWLYFTRNVQFEWNLSPADTIDIEPDTGKYRLTMTFRDATDEIQRYTMGNEFFEAYPECFGDVYGL</sequence>
<dbReference type="AlphaFoldDB" id="B8MK90"/>
<dbReference type="RefSeq" id="XP_002485198.1">
    <property type="nucleotide sequence ID" value="XM_002485153.1"/>
</dbReference>
<dbReference type="eggNOG" id="ENOG502SQ35">
    <property type="taxonomic scope" value="Eukaryota"/>
</dbReference>
<dbReference type="Pfam" id="PF11905">
    <property type="entry name" value="DUF3425"/>
    <property type="match status" value="1"/>
</dbReference>
<dbReference type="EMBL" id="EQ962657">
    <property type="protein sequence ID" value="EED15245.1"/>
    <property type="molecule type" value="Genomic_DNA"/>
</dbReference>
<dbReference type="PANTHER" id="PTHR37012">
    <property type="entry name" value="B-ZIP TRANSCRIPTION FACTOR (EUROFUNG)-RELATED"/>
    <property type="match status" value="1"/>
</dbReference>
<dbReference type="PANTHER" id="PTHR37012:SF7">
    <property type="entry name" value="B-ZIP TRANSCRIPTION FACTOR (EUROFUNG)-RELATED"/>
    <property type="match status" value="1"/>
</dbReference>
<protein>
    <recommendedName>
        <fullName evidence="4">BZIP domain-containing protein</fullName>
    </recommendedName>
</protein>
<dbReference type="HOGENOM" id="CLU_897646_0_0_1"/>
<feature type="region of interest" description="Disordered" evidence="1">
    <location>
        <begin position="1"/>
        <end position="47"/>
    </location>
</feature>
<feature type="compositionally biased region" description="Basic residues" evidence="1">
    <location>
        <begin position="31"/>
        <end position="47"/>
    </location>
</feature>
<accession>B8MK90</accession>
<evidence type="ECO:0000313" key="3">
    <source>
        <dbReference type="Proteomes" id="UP000001745"/>
    </source>
</evidence>
<dbReference type="InterPro" id="IPR021833">
    <property type="entry name" value="DUF3425"/>
</dbReference>
<dbReference type="VEuPathDB" id="FungiDB:TSTA_046970"/>
<dbReference type="GeneID" id="8099884"/>
<dbReference type="InParanoid" id="B8MK90"/>
<keyword evidence="3" id="KW-1185">Reference proteome</keyword>
<evidence type="ECO:0000313" key="2">
    <source>
        <dbReference type="EMBL" id="EED15245.1"/>
    </source>
</evidence>
<name>B8MK90_TALSN</name>
<evidence type="ECO:0000256" key="1">
    <source>
        <dbReference type="SAM" id="MobiDB-lite"/>
    </source>
</evidence>
<reference evidence="3" key="1">
    <citation type="journal article" date="2015" name="Genome Announc.">
        <title>Genome sequence of the AIDS-associated pathogen Penicillium marneffei (ATCC18224) and its near taxonomic relative Talaromyces stipitatus (ATCC10500).</title>
        <authorList>
            <person name="Nierman W.C."/>
            <person name="Fedorova-Abrams N.D."/>
            <person name="Andrianopoulos A."/>
        </authorList>
    </citation>
    <scope>NUCLEOTIDE SEQUENCE [LARGE SCALE GENOMIC DNA]</scope>
    <source>
        <strain evidence="3">ATCC 10500 / CBS 375.48 / QM 6759 / NRRL 1006</strain>
    </source>
</reference>
<dbReference type="Proteomes" id="UP000001745">
    <property type="component" value="Unassembled WGS sequence"/>
</dbReference>
<proteinExistence type="predicted"/>